<accession>A0A7W7W8H6</accession>
<organism evidence="1 2">
    <name type="scientific">Streptosporangium album</name>
    <dbReference type="NCBI Taxonomy" id="47479"/>
    <lineage>
        <taxon>Bacteria</taxon>
        <taxon>Bacillati</taxon>
        <taxon>Actinomycetota</taxon>
        <taxon>Actinomycetes</taxon>
        <taxon>Streptosporangiales</taxon>
        <taxon>Streptosporangiaceae</taxon>
        <taxon>Streptosporangium</taxon>
    </lineage>
</organism>
<proteinExistence type="predicted"/>
<protein>
    <submittedName>
        <fullName evidence="1">Uncharacterized protein</fullName>
    </submittedName>
</protein>
<dbReference type="RefSeq" id="WP_184753436.1">
    <property type="nucleotide sequence ID" value="NZ_BAABEK010000009.1"/>
</dbReference>
<gene>
    <name evidence="1" type="ORF">FHR32_001295</name>
</gene>
<name>A0A7W7W8H6_9ACTN</name>
<evidence type="ECO:0000313" key="1">
    <source>
        <dbReference type="EMBL" id="MBB4936990.1"/>
    </source>
</evidence>
<dbReference type="Proteomes" id="UP000534286">
    <property type="component" value="Unassembled WGS sequence"/>
</dbReference>
<evidence type="ECO:0000313" key="2">
    <source>
        <dbReference type="Proteomes" id="UP000534286"/>
    </source>
</evidence>
<reference evidence="1 2" key="1">
    <citation type="submission" date="2020-08" db="EMBL/GenBank/DDBJ databases">
        <title>Sequencing the genomes of 1000 actinobacteria strains.</title>
        <authorList>
            <person name="Klenk H.-P."/>
        </authorList>
    </citation>
    <scope>NUCLEOTIDE SEQUENCE [LARGE SCALE GENOMIC DNA]</scope>
    <source>
        <strain evidence="1 2">DSM 43023</strain>
    </source>
</reference>
<dbReference type="AlphaFoldDB" id="A0A7W7W8H6"/>
<sequence>MLQVLDPSAVRRWSRLAAVGVLRRELGVIFAGRAGGVRCAGLRTAGR</sequence>
<comment type="caution">
    <text evidence="1">The sequence shown here is derived from an EMBL/GenBank/DDBJ whole genome shotgun (WGS) entry which is preliminary data.</text>
</comment>
<keyword evidence="2" id="KW-1185">Reference proteome</keyword>
<dbReference type="EMBL" id="JACHJU010000001">
    <property type="protein sequence ID" value="MBB4936990.1"/>
    <property type="molecule type" value="Genomic_DNA"/>
</dbReference>